<protein>
    <submittedName>
        <fullName evidence="1">Uncharacterized protein</fullName>
    </submittedName>
</protein>
<name>A0A433QPI4_9FUNG</name>
<organism evidence="1 2">
    <name type="scientific">Jimgerdemannia flammicorona</name>
    <dbReference type="NCBI Taxonomy" id="994334"/>
    <lineage>
        <taxon>Eukaryota</taxon>
        <taxon>Fungi</taxon>
        <taxon>Fungi incertae sedis</taxon>
        <taxon>Mucoromycota</taxon>
        <taxon>Mucoromycotina</taxon>
        <taxon>Endogonomycetes</taxon>
        <taxon>Endogonales</taxon>
        <taxon>Endogonaceae</taxon>
        <taxon>Jimgerdemannia</taxon>
    </lineage>
</organism>
<sequence length="60" mass="6952">MLLEVEDLEVAQPGSKRHWCGVHWSKRVCLLCPTRLVLVKIRRFERTEGRVCVTGEFNGL</sequence>
<proteinExistence type="predicted"/>
<evidence type="ECO:0000313" key="1">
    <source>
        <dbReference type="EMBL" id="RUS31680.1"/>
    </source>
</evidence>
<comment type="caution">
    <text evidence="1">The sequence shown here is derived from an EMBL/GenBank/DDBJ whole genome shotgun (WGS) entry which is preliminary data.</text>
</comment>
<dbReference type="EMBL" id="RBNJ01002718">
    <property type="protein sequence ID" value="RUS31680.1"/>
    <property type="molecule type" value="Genomic_DNA"/>
</dbReference>
<gene>
    <name evidence="1" type="ORF">BC938DRAFT_477325</name>
</gene>
<accession>A0A433QPI4</accession>
<evidence type="ECO:0000313" key="2">
    <source>
        <dbReference type="Proteomes" id="UP000274822"/>
    </source>
</evidence>
<dbReference type="AlphaFoldDB" id="A0A433QPI4"/>
<dbReference type="Proteomes" id="UP000274822">
    <property type="component" value="Unassembled WGS sequence"/>
</dbReference>
<keyword evidence="2" id="KW-1185">Reference proteome</keyword>
<reference evidence="1 2" key="1">
    <citation type="journal article" date="2018" name="New Phytol.">
        <title>Phylogenomics of Endogonaceae and evolution of mycorrhizas within Mucoromycota.</title>
        <authorList>
            <person name="Chang Y."/>
            <person name="Desiro A."/>
            <person name="Na H."/>
            <person name="Sandor L."/>
            <person name="Lipzen A."/>
            <person name="Clum A."/>
            <person name="Barry K."/>
            <person name="Grigoriev I.V."/>
            <person name="Martin F.M."/>
            <person name="Stajich J.E."/>
            <person name="Smith M.E."/>
            <person name="Bonito G."/>
            <person name="Spatafora J.W."/>
        </authorList>
    </citation>
    <scope>NUCLEOTIDE SEQUENCE [LARGE SCALE GENOMIC DNA]</scope>
    <source>
        <strain evidence="1 2">AD002</strain>
    </source>
</reference>